<dbReference type="Proteomes" id="UP001162131">
    <property type="component" value="Unassembled WGS sequence"/>
</dbReference>
<gene>
    <name evidence="2" type="ORF">BSTOLATCC_MIC20731</name>
</gene>
<evidence type="ECO:0000313" key="2">
    <source>
        <dbReference type="EMBL" id="CAG9318253.1"/>
    </source>
</evidence>
<accession>A0AAU9J945</accession>
<evidence type="ECO:0000313" key="3">
    <source>
        <dbReference type="Proteomes" id="UP001162131"/>
    </source>
</evidence>
<sequence length="370" mass="41821">MILLVFLSKLAFINSLTCDTYQCQTSNQKFYKNQCIYWDEKSSAYYIQLCGEVETPYCPPSYSPNSTNATCAQYQPASSGIYPGEKCISKEECLHSAQGCVDGVCRGIKENGSCTSTWDCDIGLYCNSSSICTKQISDGSKGCKSEFDCQNWLGCDIGAGSHATAGTCRPYYSILPHENVKSCSEENLNPLCSSTMCGVSETDEQIYCTDKLSSSNKKLPVLCESDSSCTSITEDFFKKSFTKNCTCGENSLGEAFCNLFPNDKPFEDYISIHSKWYHSEAIKQCHTMRRNAWNCITDWWSTNEATTLIYYQLKVERWPYIQKNDMCVSAIYEVEYNFWKQAYERMIDNDDEDDDLAMSLIAAANIFLYL</sequence>
<dbReference type="EMBL" id="CAJZBQ010000020">
    <property type="protein sequence ID" value="CAG9318253.1"/>
    <property type="molecule type" value="Genomic_DNA"/>
</dbReference>
<feature type="chain" id="PRO_5043885669" description="Dickkopf N-terminal cysteine-rich domain-containing protein" evidence="1">
    <location>
        <begin position="16"/>
        <end position="370"/>
    </location>
</feature>
<name>A0AAU9J945_9CILI</name>
<reference evidence="2" key="1">
    <citation type="submission" date="2021-09" db="EMBL/GenBank/DDBJ databases">
        <authorList>
            <consortium name="AG Swart"/>
            <person name="Singh M."/>
            <person name="Singh A."/>
            <person name="Seah K."/>
            <person name="Emmerich C."/>
        </authorList>
    </citation>
    <scope>NUCLEOTIDE SEQUENCE</scope>
    <source>
        <strain evidence="2">ATCC30299</strain>
    </source>
</reference>
<feature type="signal peptide" evidence="1">
    <location>
        <begin position="1"/>
        <end position="15"/>
    </location>
</feature>
<protein>
    <recommendedName>
        <fullName evidence="4">Dickkopf N-terminal cysteine-rich domain-containing protein</fullName>
    </recommendedName>
</protein>
<keyword evidence="3" id="KW-1185">Reference proteome</keyword>
<evidence type="ECO:0000256" key="1">
    <source>
        <dbReference type="SAM" id="SignalP"/>
    </source>
</evidence>
<proteinExistence type="predicted"/>
<comment type="caution">
    <text evidence="2">The sequence shown here is derived from an EMBL/GenBank/DDBJ whole genome shotgun (WGS) entry which is preliminary data.</text>
</comment>
<keyword evidence="1" id="KW-0732">Signal</keyword>
<evidence type="ECO:0008006" key="4">
    <source>
        <dbReference type="Google" id="ProtNLM"/>
    </source>
</evidence>
<dbReference type="AlphaFoldDB" id="A0AAU9J945"/>
<organism evidence="2 3">
    <name type="scientific">Blepharisma stoltei</name>
    <dbReference type="NCBI Taxonomy" id="1481888"/>
    <lineage>
        <taxon>Eukaryota</taxon>
        <taxon>Sar</taxon>
        <taxon>Alveolata</taxon>
        <taxon>Ciliophora</taxon>
        <taxon>Postciliodesmatophora</taxon>
        <taxon>Heterotrichea</taxon>
        <taxon>Heterotrichida</taxon>
        <taxon>Blepharismidae</taxon>
        <taxon>Blepharisma</taxon>
    </lineage>
</organism>